<protein>
    <submittedName>
        <fullName evidence="5">Catalase</fullName>
    </submittedName>
</protein>
<gene>
    <name evidence="5" type="ORF">BXP70_14560</name>
</gene>
<keyword evidence="2" id="KW-0464">Manganese</keyword>
<comment type="caution">
    <text evidence="5">The sequence shown here is derived from an EMBL/GenBank/DDBJ whole genome shotgun (WGS) entry which is preliminary data.</text>
</comment>
<feature type="region of interest" description="Disordered" evidence="4">
    <location>
        <begin position="261"/>
        <end position="302"/>
    </location>
</feature>
<evidence type="ECO:0000313" key="5">
    <source>
        <dbReference type="EMBL" id="OUJ73061.1"/>
    </source>
</evidence>
<dbReference type="AlphaFoldDB" id="A0A243WBT5"/>
<evidence type="ECO:0000256" key="4">
    <source>
        <dbReference type="SAM" id="MobiDB-lite"/>
    </source>
</evidence>
<feature type="binding site" evidence="2">
    <location>
        <position position="69"/>
    </location>
    <ligand>
        <name>Mn(2+)</name>
        <dbReference type="ChEBI" id="CHEBI:29035"/>
        <label>1</label>
    </ligand>
</feature>
<feature type="binding site" evidence="3">
    <location>
        <position position="57"/>
    </location>
    <ligand>
        <name>Ca(2+)</name>
        <dbReference type="ChEBI" id="CHEBI:29108"/>
    </ligand>
</feature>
<accession>A0A243WBT5</accession>
<sequence length="302" mass="32638">MFYHDRELQYKVRVDKPNPVFARMLQQAIGGIEGEIRVCLQYLFQAWGSRGPVKYRDMLLETGTEEIAHIEMLATAVALNLEGAPMSMQDEFAKDKVVGAIMGGMDPRHILSAGMSALATDANGVPFNGSWVVGSGNIVADMYTNVAAESTGRTLATRLWEMTDDPGMKDMLAFLIARDTMHQNQWMAVIEENGGLNAMPIPNSFPQSEEVQGFNYAFVSTYVGNEPTPAGRWVSGPSIDGKGEFHLEKAAPLGGVPVLAPPDPRGHAQKEQMTTTDSAMGTISDKVRGTLSGSGSHNSDAV</sequence>
<name>A0A243WBT5_9BACT</name>
<keyword evidence="2" id="KW-0479">Metal-binding</keyword>
<dbReference type="InterPro" id="IPR012347">
    <property type="entry name" value="Ferritin-like"/>
</dbReference>
<dbReference type="CDD" id="cd01051">
    <property type="entry name" value="Mn_catalase"/>
    <property type="match status" value="1"/>
</dbReference>
<reference evidence="5 6" key="1">
    <citation type="submission" date="2017-01" db="EMBL/GenBank/DDBJ databases">
        <title>A new Hymenobacter.</title>
        <authorList>
            <person name="Liang Y."/>
            <person name="Feng F."/>
        </authorList>
    </citation>
    <scope>NUCLEOTIDE SEQUENCE [LARGE SCALE GENOMIC DNA]</scope>
    <source>
        <strain evidence="5">MIMBbqt21</strain>
    </source>
</reference>
<feature type="binding site" evidence="2">
    <location>
        <position position="66"/>
    </location>
    <ligand>
        <name>Mn(2+)</name>
        <dbReference type="ChEBI" id="CHEBI:29035"/>
        <label>2</label>
    </ligand>
</feature>
<dbReference type="InterPro" id="IPR039377">
    <property type="entry name" value="Mn_catalase_dom"/>
</dbReference>
<dbReference type="GO" id="GO:0046872">
    <property type="term" value="F:metal ion binding"/>
    <property type="evidence" value="ECO:0007669"/>
    <property type="project" value="UniProtKB-KW"/>
</dbReference>
<feature type="binding site" evidence="2">
    <location>
        <position position="149"/>
    </location>
    <ligand>
        <name>Mn(2+)</name>
        <dbReference type="ChEBI" id="CHEBI:29035"/>
        <label>1</label>
    </ligand>
</feature>
<evidence type="ECO:0000256" key="1">
    <source>
        <dbReference type="ARBA" id="ARBA00007644"/>
    </source>
</evidence>
<dbReference type="InterPro" id="IPR007760">
    <property type="entry name" value="Mn_catalase"/>
</dbReference>
<dbReference type="EMBL" id="MTSE01000007">
    <property type="protein sequence ID" value="OUJ73061.1"/>
    <property type="molecule type" value="Genomic_DNA"/>
</dbReference>
<feature type="compositionally biased region" description="Polar residues" evidence="4">
    <location>
        <begin position="271"/>
        <end position="281"/>
    </location>
</feature>
<comment type="cofactor">
    <cofactor evidence="3">
        <name>Ca(2+)</name>
        <dbReference type="ChEBI" id="CHEBI:29108"/>
    </cofactor>
    <text evidence="3">Binds 1 Ca(2+) ion per subunit.</text>
</comment>
<evidence type="ECO:0000256" key="2">
    <source>
        <dbReference type="PIRSR" id="PIRSR607760-1"/>
    </source>
</evidence>
<dbReference type="InterPro" id="IPR009078">
    <property type="entry name" value="Ferritin-like_SF"/>
</dbReference>
<evidence type="ECO:0000313" key="6">
    <source>
        <dbReference type="Proteomes" id="UP000194873"/>
    </source>
</evidence>
<dbReference type="SUPFAM" id="SSF47240">
    <property type="entry name" value="Ferritin-like"/>
    <property type="match status" value="1"/>
</dbReference>
<feature type="compositionally biased region" description="Polar residues" evidence="4">
    <location>
        <begin position="291"/>
        <end position="302"/>
    </location>
</feature>
<dbReference type="RefSeq" id="WP_086594821.1">
    <property type="nucleotide sequence ID" value="NZ_MTSE01000007.1"/>
</dbReference>
<keyword evidence="6" id="KW-1185">Reference proteome</keyword>
<organism evidence="5 6">
    <name type="scientific">Hymenobacter crusticola</name>
    <dbReference type="NCBI Taxonomy" id="1770526"/>
    <lineage>
        <taxon>Bacteria</taxon>
        <taxon>Pseudomonadati</taxon>
        <taxon>Bacteroidota</taxon>
        <taxon>Cytophagia</taxon>
        <taxon>Cytophagales</taxon>
        <taxon>Hymenobacteraceae</taxon>
        <taxon>Hymenobacter</taxon>
    </lineage>
</organism>
<evidence type="ECO:0000256" key="3">
    <source>
        <dbReference type="PIRSR" id="PIRSR607760-2"/>
    </source>
</evidence>
<dbReference type="Pfam" id="PF05067">
    <property type="entry name" value="Mn_catalase"/>
    <property type="match status" value="1"/>
</dbReference>
<proteinExistence type="inferred from homology"/>
<dbReference type="OrthoDB" id="9800585at2"/>
<comment type="cofactor">
    <cofactor evidence="2">
        <name>Mn(2+)</name>
        <dbReference type="ChEBI" id="CHEBI:29035"/>
    </cofactor>
    <text evidence="2">Binds 2 manganese ions per subunit.</text>
</comment>
<feature type="binding site" evidence="2">
    <location>
        <position position="35"/>
    </location>
    <ligand>
        <name>Mn(2+)</name>
        <dbReference type="ChEBI" id="CHEBI:29035"/>
        <label>1</label>
    </ligand>
</feature>
<keyword evidence="3" id="KW-0106">Calcium</keyword>
<dbReference type="Proteomes" id="UP000194873">
    <property type="component" value="Unassembled WGS sequence"/>
</dbReference>
<dbReference type="Gene3D" id="1.20.1260.10">
    <property type="match status" value="1"/>
</dbReference>
<feature type="binding site" evidence="2">
    <location>
        <position position="182"/>
    </location>
    <ligand>
        <name>Mn(2+)</name>
        <dbReference type="ChEBI" id="CHEBI:29035"/>
        <label>1</label>
    </ligand>
</feature>
<comment type="similarity">
    <text evidence="1">Belongs to the manganese catalase family.</text>
</comment>